<feature type="binding site" evidence="9">
    <location>
        <begin position="281"/>
        <end position="282"/>
    </location>
    <ligand>
        <name>S-adenosyl-L-methionine</name>
        <dbReference type="ChEBI" id="CHEBI:59789"/>
    </ligand>
</feature>
<comment type="similarity">
    <text evidence="9">Belongs to the TRM5 / TYW2 family.</text>
</comment>
<keyword evidence="4 9" id="KW-0808">Transferase</keyword>
<gene>
    <name evidence="9" type="primary">TRM5</name>
    <name evidence="11" type="ORF">PGQ11_004425</name>
</gene>
<comment type="function">
    <text evidence="9">Specifically methylates the N1 position of guanosine-37 in various cytoplasmic and mitochondrial tRNAs. Methylation is not dependent on the nature of the nucleoside 5' of the target nucleoside. This is the first step in the biosynthesis of wybutosine (yW), a modified base adjacent to the anticodon of tRNAs and required for accurate decoding.</text>
</comment>
<evidence type="ECO:0000313" key="11">
    <source>
        <dbReference type="EMBL" id="KAK8873911.1"/>
    </source>
</evidence>
<evidence type="ECO:0000313" key="12">
    <source>
        <dbReference type="Proteomes" id="UP001390339"/>
    </source>
</evidence>
<evidence type="ECO:0000256" key="7">
    <source>
        <dbReference type="ARBA" id="ARBA00023128"/>
    </source>
</evidence>
<dbReference type="InterPro" id="IPR030382">
    <property type="entry name" value="MeTrfase_TRM5/TYW2"/>
</dbReference>
<dbReference type="EMBL" id="JAPCWZ010000003">
    <property type="protein sequence ID" value="KAK8873911.1"/>
    <property type="molecule type" value="Genomic_DNA"/>
</dbReference>
<sequence>MAKISQATNSKEEMNVFRPSVARAVSGVLDRSLFAKTVPLAAAIISENKLISRYRKDLEKSKEILSAERISAIAPHPDRTLASQGKKCLLLNPGVKPTARETWGAVLKEGVDKSELEVIPYNLNLDYEYFSALDVLSVVLPPELHDEIPSGFNVAGHVAHLNLREAYLPYKNLIGEVIVDKNTHIRTVINKVDNVGSESEFRTFAYEVLAGPDDLDVEVRENDCSFHFDYSKVYWNSKLEGEHTRLIRSFQPGEVVCDVMAGIGPFAVPAGKKGVFVWANDMNPESYRYLQEAIQRNKVATYVRPFNEDGRTFIHKAVDSVYAASQAGDHALIQVKVPRHLRDAAAGTAAARPPPQKIPVPPTISHFVMNLPAMAYTFVHHFRGLYAGHEELFAPSTEAKLPLVHVHCFALKSDDEVPLLDICERLTNELGVKMIPGDAEKQGEVSIYNVRDVAPAKRMWCASFRVPREVAFAARG</sequence>
<dbReference type="Pfam" id="PF25133">
    <property type="entry name" value="TYW2_N_2"/>
    <property type="match status" value="1"/>
</dbReference>
<evidence type="ECO:0000256" key="2">
    <source>
        <dbReference type="ARBA" id="ARBA00022490"/>
    </source>
</evidence>
<evidence type="ECO:0000256" key="8">
    <source>
        <dbReference type="ARBA" id="ARBA00023242"/>
    </source>
</evidence>
<evidence type="ECO:0000256" key="3">
    <source>
        <dbReference type="ARBA" id="ARBA00022603"/>
    </source>
</evidence>
<feature type="binding site" evidence="9">
    <location>
        <position position="370"/>
    </location>
    <ligand>
        <name>S-adenosyl-L-methionine</name>
        <dbReference type="ChEBI" id="CHEBI:59789"/>
    </ligand>
</feature>
<dbReference type="Pfam" id="PF02475">
    <property type="entry name" value="TRM5-TYW2_MTfase"/>
    <property type="match status" value="1"/>
</dbReference>
<keyword evidence="8 9" id="KW-0539">Nucleus</keyword>
<dbReference type="HAMAP" id="MF_03152">
    <property type="entry name" value="TRM5"/>
    <property type="match status" value="1"/>
</dbReference>
<protein>
    <recommendedName>
        <fullName evidence="9">tRNA (guanine(37)-N1)-methyltransferase</fullName>
        <ecNumber evidence="9">2.1.1.228</ecNumber>
    </recommendedName>
    <alternativeName>
        <fullName evidence="9">M1G-methyltransferase</fullName>
    </alternativeName>
    <alternativeName>
        <fullName evidence="9">tRNA [GM37] methyltransferase</fullName>
    </alternativeName>
    <alternativeName>
        <fullName evidence="9">tRNA methyltransferase 5</fullName>
    </alternativeName>
</protein>
<dbReference type="InterPro" id="IPR056743">
    <property type="entry name" value="TRM5-TYW2-like_MTfase"/>
</dbReference>
<dbReference type="SUPFAM" id="SSF53335">
    <property type="entry name" value="S-adenosyl-L-methionine-dependent methyltransferases"/>
    <property type="match status" value="1"/>
</dbReference>
<keyword evidence="12" id="KW-1185">Reference proteome</keyword>
<dbReference type="PANTHER" id="PTHR23245:SF36">
    <property type="entry name" value="TRNA (GUANINE(37)-N1)-METHYLTRANSFERASE"/>
    <property type="match status" value="1"/>
</dbReference>
<keyword evidence="7 9" id="KW-0496">Mitochondrion</keyword>
<feature type="binding site" evidence="9">
    <location>
        <position position="243"/>
    </location>
    <ligand>
        <name>S-adenosyl-L-methionine</name>
        <dbReference type="ChEBI" id="CHEBI:59789"/>
    </ligand>
</feature>
<comment type="similarity">
    <text evidence="1">Belongs to the class I-like SAM-binding methyltransferase superfamily. TRM5/TYW2 family.</text>
</comment>
<keyword evidence="6 9" id="KW-0819">tRNA processing</keyword>
<dbReference type="Gene3D" id="3.40.50.150">
    <property type="entry name" value="Vaccinia Virus protein VP39"/>
    <property type="match status" value="1"/>
</dbReference>
<keyword evidence="3 9" id="KW-0489">Methyltransferase</keyword>
<evidence type="ECO:0000256" key="1">
    <source>
        <dbReference type="ARBA" id="ARBA00009775"/>
    </source>
</evidence>
<accession>A0ABR2J8N7</accession>
<dbReference type="Proteomes" id="UP001390339">
    <property type="component" value="Unassembled WGS sequence"/>
</dbReference>
<proteinExistence type="inferred from homology"/>
<evidence type="ECO:0000256" key="5">
    <source>
        <dbReference type="ARBA" id="ARBA00022691"/>
    </source>
</evidence>
<comment type="caution">
    <text evidence="11">The sequence shown here is derived from an EMBL/GenBank/DDBJ whole genome shotgun (WGS) entry which is preliminary data.</text>
</comment>
<dbReference type="PANTHER" id="PTHR23245">
    <property type="entry name" value="TRNA METHYLTRANSFERASE"/>
    <property type="match status" value="1"/>
</dbReference>
<dbReference type="InterPro" id="IPR056744">
    <property type="entry name" value="TRM5/TYW2-like_N"/>
</dbReference>
<evidence type="ECO:0000256" key="4">
    <source>
        <dbReference type="ARBA" id="ARBA00022679"/>
    </source>
</evidence>
<dbReference type="Gene3D" id="3.30.300.110">
    <property type="entry name" value="Met-10+ protein-like domains"/>
    <property type="match status" value="1"/>
</dbReference>
<evidence type="ECO:0000256" key="6">
    <source>
        <dbReference type="ARBA" id="ARBA00022694"/>
    </source>
</evidence>
<feature type="binding site" evidence="9">
    <location>
        <begin position="309"/>
        <end position="310"/>
    </location>
    <ligand>
        <name>S-adenosyl-L-methionine</name>
        <dbReference type="ChEBI" id="CHEBI:59789"/>
    </ligand>
</feature>
<evidence type="ECO:0000259" key="10">
    <source>
        <dbReference type="PROSITE" id="PS51684"/>
    </source>
</evidence>
<evidence type="ECO:0000256" key="9">
    <source>
        <dbReference type="HAMAP-Rule" id="MF_03152"/>
    </source>
</evidence>
<reference evidence="11 12" key="1">
    <citation type="journal article" date="2024" name="IMA Fungus">
        <title>Apiospora arundinis, a panoply of carbohydrate-active enzymes and secondary metabolites.</title>
        <authorList>
            <person name="Sorensen T."/>
            <person name="Petersen C."/>
            <person name="Muurmann A.T."/>
            <person name="Christiansen J.V."/>
            <person name="Brundto M.L."/>
            <person name="Overgaard C.K."/>
            <person name="Boysen A.T."/>
            <person name="Wollenberg R.D."/>
            <person name="Larsen T.O."/>
            <person name="Sorensen J.L."/>
            <person name="Nielsen K.L."/>
            <person name="Sondergaard T.E."/>
        </authorList>
    </citation>
    <scope>NUCLEOTIDE SEQUENCE [LARGE SCALE GENOMIC DNA]</scope>
    <source>
        <strain evidence="11 12">AAU 773</strain>
    </source>
</reference>
<comment type="subcellular location">
    <subcellularLocation>
        <location evidence="9">Mitochondrion matrix</location>
    </subcellularLocation>
    <subcellularLocation>
        <location evidence="9">Nucleus</location>
    </subcellularLocation>
    <subcellularLocation>
        <location evidence="9">Cytoplasm</location>
    </subcellularLocation>
    <text evidence="9">Predominantly in the mitochondria and in the nucleus.</text>
</comment>
<feature type="domain" description="SAM-dependent methyltransferase TRM5/TYW2-type" evidence="10">
    <location>
        <begin position="152"/>
        <end position="468"/>
    </location>
</feature>
<comment type="catalytic activity">
    <reaction evidence="9">
        <text>guanosine(37) in tRNA + S-adenosyl-L-methionine = N(1)-methylguanosine(37) in tRNA + S-adenosyl-L-homocysteine + H(+)</text>
        <dbReference type="Rhea" id="RHEA:36899"/>
        <dbReference type="Rhea" id="RHEA-COMP:10145"/>
        <dbReference type="Rhea" id="RHEA-COMP:10147"/>
        <dbReference type="ChEBI" id="CHEBI:15378"/>
        <dbReference type="ChEBI" id="CHEBI:57856"/>
        <dbReference type="ChEBI" id="CHEBI:59789"/>
        <dbReference type="ChEBI" id="CHEBI:73542"/>
        <dbReference type="ChEBI" id="CHEBI:74269"/>
        <dbReference type="EC" id="2.1.1.228"/>
    </reaction>
</comment>
<comment type="subunit">
    <text evidence="9">Monomer.</text>
</comment>
<dbReference type="InterPro" id="IPR025792">
    <property type="entry name" value="tRNA_Gua_MeTrfase_euk"/>
</dbReference>
<organism evidence="11 12">
    <name type="scientific">Apiospora arundinis</name>
    <dbReference type="NCBI Taxonomy" id="335852"/>
    <lineage>
        <taxon>Eukaryota</taxon>
        <taxon>Fungi</taxon>
        <taxon>Dikarya</taxon>
        <taxon>Ascomycota</taxon>
        <taxon>Pezizomycotina</taxon>
        <taxon>Sordariomycetes</taxon>
        <taxon>Xylariomycetidae</taxon>
        <taxon>Amphisphaeriales</taxon>
        <taxon>Apiosporaceae</taxon>
        <taxon>Apiospora</taxon>
    </lineage>
</organism>
<dbReference type="EC" id="2.1.1.228" evidence="9"/>
<dbReference type="PROSITE" id="PS51684">
    <property type="entry name" value="SAM_MT_TRM5_TYW2"/>
    <property type="match status" value="1"/>
</dbReference>
<name>A0ABR2J8N7_9PEZI</name>
<keyword evidence="5 9" id="KW-0949">S-adenosyl-L-methionine</keyword>
<keyword evidence="2 9" id="KW-0963">Cytoplasm</keyword>
<dbReference type="InterPro" id="IPR029063">
    <property type="entry name" value="SAM-dependent_MTases_sf"/>
</dbReference>